<comment type="catalytic activity">
    <reaction evidence="5 6">
        <text>Release of N-terminal amino acids, preferentially methionine, from peptides and arylamides.</text>
        <dbReference type="EC" id="3.4.11.18"/>
    </reaction>
</comment>
<comment type="similarity">
    <text evidence="5">Belongs to the peptidase M24A family. Methionine aminopeptidase type 1 subfamily.</text>
</comment>
<dbReference type="OrthoDB" id="3209743at2759"/>
<dbReference type="AlphaFoldDB" id="A0A1W4WKA7"/>
<evidence type="ECO:0000256" key="6">
    <source>
        <dbReference type="RuleBase" id="RU003653"/>
    </source>
</evidence>
<name>A0A1W4WKA7_AGRPL</name>
<dbReference type="InterPro" id="IPR002467">
    <property type="entry name" value="Pept_M24A_MAP1"/>
</dbReference>
<dbReference type="KEGG" id="apln:108736431"/>
<feature type="binding site" evidence="5">
    <location>
        <position position="182"/>
    </location>
    <ligand>
        <name>a divalent metal cation</name>
        <dbReference type="ChEBI" id="CHEBI:60240"/>
        <label>2</label>
        <note>catalytic</note>
    </ligand>
</feature>
<feature type="binding site" evidence="5">
    <location>
        <position position="171"/>
    </location>
    <ligand>
        <name>a divalent metal cation</name>
        <dbReference type="ChEBI" id="CHEBI:60240"/>
        <label>1</label>
    </ligand>
</feature>
<dbReference type="SUPFAM" id="SSF55920">
    <property type="entry name" value="Creatinase/aminopeptidase"/>
    <property type="match status" value="1"/>
</dbReference>
<evidence type="ECO:0000313" key="9">
    <source>
        <dbReference type="RefSeq" id="XP_018324361.1"/>
    </source>
</evidence>
<dbReference type="NCBIfam" id="TIGR00500">
    <property type="entry name" value="met_pdase_I"/>
    <property type="match status" value="1"/>
</dbReference>
<evidence type="ECO:0000259" key="7">
    <source>
        <dbReference type="Pfam" id="PF00557"/>
    </source>
</evidence>
<dbReference type="InterPro" id="IPR000994">
    <property type="entry name" value="Pept_M24"/>
</dbReference>
<reference evidence="9 10" key="1">
    <citation type="submission" date="2025-04" db="UniProtKB">
        <authorList>
            <consortium name="RefSeq"/>
        </authorList>
    </citation>
    <scope>IDENTIFICATION</scope>
    <source>
        <tissue evidence="9 10">Entire body</tissue>
    </source>
</reference>
<feature type="binding site" evidence="5">
    <location>
        <position position="277"/>
    </location>
    <ligand>
        <name>a divalent metal cation</name>
        <dbReference type="ChEBI" id="CHEBI:60240"/>
        <label>2</label>
        <note>catalytic</note>
    </ligand>
</feature>
<proteinExistence type="inferred from homology"/>
<keyword evidence="4 5" id="KW-0378">Hydrolase</keyword>
<evidence type="ECO:0000256" key="1">
    <source>
        <dbReference type="ARBA" id="ARBA00022438"/>
    </source>
</evidence>
<dbReference type="InterPro" id="IPR036005">
    <property type="entry name" value="Creatinase/aminopeptidase-like"/>
</dbReference>
<dbReference type="RefSeq" id="XP_018324362.1">
    <property type="nucleotide sequence ID" value="XM_018468860.1"/>
</dbReference>
<evidence type="ECO:0000313" key="8">
    <source>
        <dbReference type="Proteomes" id="UP000192223"/>
    </source>
</evidence>
<organism evidence="8 9">
    <name type="scientific">Agrilus planipennis</name>
    <name type="common">Emerald ash borer</name>
    <name type="synonym">Agrilus marcopoli</name>
    <dbReference type="NCBI Taxonomy" id="224129"/>
    <lineage>
        <taxon>Eukaryota</taxon>
        <taxon>Metazoa</taxon>
        <taxon>Ecdysozoa</taxon>
        <taxon>Arthropoda</taxon>
        <taxon>Hexapoda</taxon>
        <taxon>Insecta</taxon>
        <taxon>Pterygota</taxon>
        <taxon>Neoptera</taxon>
        <taxon>Endopterygota</taxon>
        <taxon>Coleoptera</taxon>
        <taxon>Polyphaga</taxon>
        <taxon>Elateriformia</taxon>
        <taxon>Buprestoidea</taxon>
        <taxon>Buprestidae</taxon>
        <taxon>Agrilinae</taxon>
        <taxon>Agrilus</taxon>
    </lineage>
</organism>
<feature type="binding site" evidence="5">
    <location>
        <position position="252"/>
    </location>
    <ligand>
        <name>substrate</name>
    </ligand>
</feature>
<protein>
    <recommendedName>
        <fullName evidence="6">Methionine aminopeptidase</fullName>
        <ecNumber evidence="6">3.4.11.18</ecNumber>
    </recommendedName>
</protein>
<dbReference type="PRINTS" id="PR00599">
    <property type="entry name" value="MAPEPTIDASE"/>
</dbReference>
<dbReference type="Proteomes" id="UP000192223">
    <property type="component" value="Unplaced"/>
</dbReference>
<dbReference type="RefSeq" id="XP_018324361.1">
    <property type="nucleotide sequence ID" value="XM_018468859.2"/>
</dbReference>
<comment type="cofactor">
    <cofactor evidence="5">
        <name>Co(2+)</name>
        <dbReference type="ChEBI" id="CHEBI:48828"/>
    </cofactor>
    <cofactor evidence="5">
        <name>Zn(2+)</name>
        <dbReference type="ChEBI" id="CHEBI:29105"/>
    </cofactor>
    <cofactor evidence="5">
        <name>Mn(2+)</name>
        <dbReference type="ChEBI" id="CHEBI:29035"/>
    </cofactor>
    <cofactor evidence="5">
        <name>Fe(2+)</name>
        <dbReference type="ChEBI" id="CHEBI:29033"/>
    </cofactor>
    <text evidence="5">Binds 2 divalent metal cations per subunit. Has a high-affinity and a low affinity metal-binding site. The true nature of the physiological cofactor is under debate. The enzyme is active with cobalt, zinc, manganese or divalent iron ions. Most likely, methionine aminopeptidases function as mononuclear Fe(2+)-metalloproteases under physiological conditions, and the catalytically relevant metal-binding site has been assigned to the histidine-containing high-affinity site.</text>
</comment>
<comment type="function">
    <text evidence="6">Cotranslationally removes the N-terminal methionine from nascent proteins. The N-terminal methionine is often cleaved when the second residue in the primary sequence is small and uncharged (Met-Ala-, Cys, Gly, Pro, Ser, Thr, or Val).</text>
</comment>
<sequence length="347" mass="39014">MVHLSFYIYEEEIMIKKSLVRMPLTYSFRKLWLRSKGLDFGRYSVVKPGKLSSKKLIPQYILKPCYYETGIPSNGPQYPETKSNEQILKMQRSCVLAANILKYIGSTIYIGQTTDEIDTIAHNLSIINDAYPSPLNYNFFPKSICTSVNNVACHGIPDDRPLEDGDIINVDITVFCDGYHGDCSATFRVGSVDEKGKRLIQATKRSLDVAISMCKPRVRFCEIGACIQKLASEMGYVVVPIFAGHGIGEYFHGAPDIYHIENDYPYTMDVGMTFTIEPILSQGTWEVKILNDNWTAVSVDDSRSAQFEHTIVIEDNGSRILTEPDCTDITKGFSLEDLKNPSLVPIK</sequence>
<feature type="binding site" evidence="5">
    <location>
        <position position="308"/>
    </location>
    <ligand>
        <name>a divalent metal cation</name>
        <dbReference type="ChEBI" id="CHEBI:60240"/>
        <label>1</label>
    </ligand>
</feature>
<dbReference type="InterPro" id="IPR001714">
    <property type="entry name" value="Pept_M24_MAP"/>
</dbReference>
<dbReference type="Pfam" id="PF00557">
    <property type="entry name" value="Peptidase_M24"/>
    <property type="match status" value="1"/>
</dbReference>
<dbReference type="GeneID" id="108736431"/>
<keyword evidence="8" id="KW-1185">Reference proteome</keyword>
<dbReference type="Gene3D" id="3.90.230.10">
    <property type="entry name" value="Creatinase/methionine aminopeptidase superfamily"/>
    <property type="match status" value="1"/>
</dbReference>
<evidence type="ECO:0000256" key="4">
    <source>
        <dbReference type="ARBA" id="ARBA00022801"/>
    </source>
</evidence>
<feature type="binding site" evidence="5">
    <location>
        <position position="308"/>
    </location>
    <ligand>
        <name>a divalent metal cation</name>
        <dbReference type="ChEBI" id="CHEBI:60240"/>
        <label>2</label>
        <note>catalytic</note>
    </ligand>
</feature>
<dbReference type="PANTHER" id="PTHR43330">
    <property type="entry name" value="METHIONINE AMINOPEPTIDASE"/>
    <property type="match status" value="1"/>
</dbReference>
<dbReference type="HAMAP" id="MF_01974">
    <property type="entry name" value="MetAP_1"/>
    <property type="match status" value="1"/>
</dbReference>
<evidence type="ECO:0000256" key="2">
    <source>
        <dbReference type="ARBA" id="ARBA00022670"/>
    </source>
</evidence>
<feature type="binding site" evidence="5">
    <location>
        <position position="182"/>
    </location>
    <ligand>
        <name>a divalent metal cation</name>
        <dbReference type="ChEBI" id="CHEBI:60240"/>
        <label>1</label>
    </ligand>
</feature>
<feature type="domain" description="Peptidase M24" evidence="7">
    <location>
        <begin position="89"/>
        <end position="314"/>
    </location>
</feature>
<accession>A0A1W4WKA7</accession>
<dbReference type="CDD" id="cd01086">
    <property type="entry name" value="MetAP1"/>
    <property type="match status" value="1"/>
</dbReference>
<feature type="binding site" evidence="5">
    <location>
        <position position="154"/>
    </location>
    <ligand>
        <name>substrate</name>
    </ligand>
</feature>
<feature type="binding site" evidence="5">
    <location>
        <position position="245"/>
    </location>
    <ligand>
        <name>a divalent metal cation</name>
        <dbReference type="ChEBI" id="CHEBI:60240"/>
        <label>2</label>
        <note>catalytic</note>
    </ligand>
</feature>
<dbReference type="GO" id="GO:0046872">
    <property type="term" value="F:metal ion binding"/>
    <property type="evidence" value="ECO:0007669"/>
    <property type="project" value="UniProtKB-UniRule"/>
</dbReference>
<keyword evidence="1 5" id="KW-0031">Aminopeptidase</keyword>
<evidence type="ECO:0000256" key="5">
    <source>
        <dbReference type="HAMAP-Rule" id="MF_03174"/>
    </source>
</evidence>
<keyword evidence="3 5" id="KW-0479">Metal-binding</keyword>
<evidence type="ECO:0000313" key="10">
    <source>
        <dbReference type="RefSeq" id="XP_018324362.1"/>
    </source>
</evidence>
<dbReference type="EC" id="3.4.11.18" evidence="6"/>
<gene>
    <name evidence="9 10" type="primary">LOC108736431</name>
</gene>
<evidence type="ECO:0000256" key="3">
    <source>
        <dbReference type="ARBA" id="ARBA00022723"/>
    </source>
</evidence>
<dbReference type="GO" id="GO:0006508">
    <property type="term" value="P:proteolysis"/>
    <property type="evidence" value="ECO:0007669"/>
    <property type="project" value="UniProtKB-KW"/>
</dbReference>
<dbReference type="PANTHER" id="PTHR43330:SF8">
    <property type="entry name" value="METHIONINE AMINOPEPTIDASE 1D, MITOCHONDRIAL"/>
    <property type="match status" value="1"/>
</dbReference>
<dbReference type="GO" id="GO:0004239">
    <property type="term" value="F:initiator methionyl aminopeptidase activity"/>
    <property type="evidence" value="ECO:0007669"/>
    <property type="project" value="UniProtKB-UniRule"/>
</dbReference>
<dbReference type="STRING" id="224129.A0A1W4WKA7"/>
<keyword evidence="2 5" id="KW-0645">Protease</keyword>
<dbReference type="GO" id="GO:0070006">
    <property type="term" value="F:metalloaminopeptidase activity"/>
    <property type="evidence" value="ECO:0007669"/>
    <property type="project" value="UniProtKB-UniRule"/>
</dbReference>